<proteinExistence type="predicted"/>
<keyword evidence="3" id="KW-1185">Reference proteome</keyword>
<evidence type="ECO:0000313" key="3">
    <source>
        <dbReference type="Proteomes" id="UP000051324"/>
    </source>
</evidence>
<dbReference type="EMBL" id="AZFT01000043">
    <property type="protein sequence ID" value="KRL85164.1"/>
    <property type="molecule type" value="Genomic_DNA"/>
</dbReference>
<dbReference type="AlphaFoldDB" id="A0A0R1TVA0"/>
<dbReference type="OrthoDB" id="2305114at2"/>
<dbReference type="STRING" id="1423724.FC32_GL000210"/>
<dbReference type="PATRIC" id="fig|1423724.4.peg.220"/>
<reference evidence="2 3" key="1">
    <citation type="journal article" date="2015" name="Genome Announc.">
        <title>Expanding the biotechnology potential of lactobacilli through comparative genomics of 213 strains and associated genera.</title>
        <authorList>
            <person name="Sun Z."/>
            <person name="Harris H.M."/>
            <person name="McCann A."/>
            <person name="Guo C."/>
            <person name="Argimon S."/>
            <person name="Zhang W."/>
            <person name="Yang X."/>
            <person name="Jeffery I.B."/>
            <person name="Cooney J.C."/>
            <person name="Kagawa T.F."/>
            <person name="Liu W."/>
            <person name="Song Y."/>
            <person name="Salvetti E."/>
            <person name="Wrobel A."/>
            <person name="Rasinkangas P."/>
            <person name="Parkhill J."/>
            <person name="Rea M.C."/>
            <person name="O'Sullivan O."/>
            <person name="Ritari J."/>
            <person name="Douillard F.P."/>
            <person name="Paul Ross R."/>
            <person name="Yang R."/>
            <person name="Briner A.E."/>
            <person name="Felis G.E."/>
            <person name="de Vos W.M."/>
            <person name="Barrangou R."/>
            <person name="Klaenhammer T.R."/>
            <person name="Caufield P.W."/>
            <person name="Cui Y."/>
            <person name="Zhang H."/>
            <person name="O'Toole P.W."/>
        </authorList>
    </citation>
    <scope>NUCLEOTIDE SEQUENCE [LARGE SCALE GENOMIC DNA]</scope>
    <source>
        <strain evidence="2 3">DSM 16634</strain>
    </source>
</reference>
<comment type="caution">
    <text evidence="2">The sequence shown here is derived from an EMBL/GenBank/DDBJ whole genome shotgun (WGS) entry which is preliminary data.</text>
</comment>
<dbReference type="Proteomes" id="UP000051324">
    <property type="component" value="Unassembled WGS sequence"/>
</dbReference>
<dbReference type="RefSeq" id="WP_025088040.1">
    <property type="nucleotide sequence ID" value="NZ_AZFT01000043.1"/>
</dbReference>
<dbReference type="eggNOG" id="ENOG503021Q">
    <property type="taxonomic scope" value="Bacteria"/>
</dbReference>
<organism evidence="2 3">
    <name type="scientific">Ligilactobacillus apodemi DSM 16634 = JCM 16172</name>
    <dbReference type="NCBI Taxonomy" id="1423724"/>
    <lineage>
        <taxon>Bacteria</taxon>
        <taxon>Bacillati</taxon>
        <taxon>Bacillota</taxon>
        <taxon>Bacilli</taxon>
        <taxon>Lactobacillales</taxon>
        <taxon>Lactobacillaceae</taxon>
        <taxon>Ligilactobacillus</taxon>
    </lineage>
</organism>
<dbReference type="Pfam" id="PF14581">
    <property type="entry name" value="SseB_C"/>
    <property type="match status" value="1"/>
</dbReference>
<protein>
    <recommendedName>
        <fullName evidence="1">SseB protein C-terminal domain-containing protein</fullName>
    </recommendedName>
</protein>
<accession>A0A0R1TVA0</accession>
<evidence type="ECO:0000259" key="1">
    <source>
        <dbReference type="Pfam" id="PF14581"/>
    </source>
</evidence>
<sequence length="232" mass="26304">MSKTTTSELLTTLDAFLTDINDQQKALEFYIALGKSKLFILLKYGMPVLKETEQGKYLQAYTAKPEQLLTSSELSTVSLGLERITQELKAADAMGVLLDEQTRNVKIPAQNIFQVNNLLQQAKQFKLKRLDTDKTLELENHIRRLVKQKPEITSAWLVGIKLTTASDYEYMLILEYSAETSATEKQETVVEIAESATSLLPDDQRLLIGSTEEVVGQVTKKEYAPFYIKRKF</sequence>
<evidence type="ECO:0000313" key="2">
    <source>
        <dbReference type="EMBL" id="KRL85164.1"/>
    </source>
</evidence>
<dbReference type="InterPro" id="IPR027945">
    <property type="entry name" value="SseB_C"/>
</dbReference>
<name>A0A0R1TVA0_9LACO</name>
<gene>
    <name evidence="2" type="ORF">FC32_GL000210</name>
</gene>
<feature type="domain" description="SseB protein C-terminal" evidence="1">
    <location>
        <begin position="132"/>
        <end position="228"/>
    </location>
</feature>